<dbReference type="EMBL" id="MK500589">
    <property type="protein sequence ID" value="QBK93059.1"/>
    <property type="molecule type" value="Genomic_DNA"/>
</dbReference>
<protein>
    <submittedName>
        <fullName evidence="1">Uncharacterized protein</fullName>
    </submittedName>
</protein>
<evidence type="ECO:0000313" key="1">
    <source>
        <dbReference type="EMBL" id="QBK93059.1"/>
    </source>
</evidence>
<name>A0A481ZDE1_9VIRU</name>
<gene>
    <name evidence="1" type="ORF">LCPAC403_01930</name>
</gene>
<proteinExistence type="predicted"/>
<sequence length="134" mass="15761">MSRYEKELSASRMDEEIKNTSKAIENLDKAFADLGRKFYYFIDSGDVEGKITIKNVEYNISLRKFPFEFLGQKSCEEKIAEMMEILDRVLKAKLRDIGVDELEKIIVKVLHENLLDGEDYEGIAEFLHMIYWYC</sequence>
<organism evidence="1">
    <name type="scientific">Pithovirus LCPAC403</name>
    <dbReference type="NCBI Taxonomy" id="2506596"/>
    <lineage>
        <taxon>Viruses</taxon>
        <taxon>Pithoviruses</taxon>
    </lineage>
</organism>
<reference evidence="1" key="1">
    <citation type="journal article" date="2019" name="MBio">
        <title>Virus Genomes from Deep Sea Sediments Expand the Ocean Megavirome and Support Independent Origins of Viral Gigantism.</title>
        <authorList>
            <person name="Backstrom D."/>
            <person name="Yutin N."/>
            <person name="Jorgensen S.L."/>
            <person name="Dharamshi J."/>
            <person name="Homa F."/>
            <person name="Zaremba-Niedwiedzka K."/>
            <person name="Spang A."/>
            <person name="Wolf Y.I."/>
            <person name="Koonin E.V."/>
            <person name="Ettema T.J."/>
        </authorList>
    </citation>
    <scope>NUCLEOTIDE SEQUENCE</scope>
</reference>
<accession>A0A481ZDE1</accession>